<feature type="domain" description="RNA polymerase alpha subunit" evidence="7">
    <location>
        <begin position="65"/>
        <end position="98"/>
    </location>
</feature>
<evidence type="ECO:0000256" key="1">
    <source>
        <dbReference type="ARBA" id="ARBA00003478"/>
    </source>
</evidence>
<evidence type="ECO:0000256" key="3">
    <source>
        <dbReference type="ARBA" id="ARBA00009451"/>
    </source>
</evidence>
<dbReference type="AlphaFoldDB" id="A0ABD1ULK5"/>
<evidence type="ECO:0000259" key="7">
    <source>
        <dbReference type="Pfam" id="PF00623"/>
    </source>
</evidence>
<dbReference type="SUPFAM" id="SSF64484">
    <property type="entry name" value="beta and beta-prime subunits of DNA dependent RNA-polymerase"/>
    <property type="match status" value="1"/>
</dbReference>
<name>A0ABD1ULK5_9LAMI</name>
<organism evidence="8 9">
    <name type="scientific">Abeliophyllum distichum</name>
    <dbReference type="NCBI Taxonomy" id="126358"/>
    <lineage>
        <taxon>Eukaryota</taxon>
        <taxon>Viridiplantae</taxon>
        <taxon>Streptophyta</taxon>
        <taxon>Embryophyta</taxon>
        <taxon>Tracheophyta</taxon>
        <taxon>Spermatophyta</taxon>
        <taxon>Magnoliopsida</taxon>
        <taxon>eudicotyledons</taxon>
        <taxon>Gunneridae</taxon>
        <taxon>Pentapetalae</taxon>
        <taxon>asterids</taxon>
        <taxon>lamiids</taxon>
        <taxon>Lamiales</taxon>
        <taxon>Oleaceae</taxon>
        <taxon>Forsythieae</taxon>
        <taxon>Abeliophyllum</taxon>
    </lineage>
</organism>
<evidence type="ECO:0000313" key="8">
    <source>
        <dbReference type="EMBL" id="KAL2525425.1"/>
    </source>
</evidence>
<evidence type="ECO:0000256" key="2">
    <source>
        <dbReference type="ARBA" id="ARBA00003611"/>
    </source>
</evidence>
<keyword evidence="4 6" id="KW-0689">Ribosomal protein</keyword>
<dbReference type="Pfam" id="PF00237">
    <property type="entry name" value="Ribosomal_L22"/>
    <property type="match status" value="1"/>
</dbReference>
<dbReference type="InterPro" id="IPR047867">
    <property type="entry name" value="Ribosomal_uL22_bac/org-type"/>
</dbReference>
<dbReference type="Pfam" id="PF00623">
    <property type="entry name" value="RNA_pol_Rpb1_2"/>
    <property type="match status" value="1"/>
</dbReference>
<protein>
    <submittedName>
        <fullName evidence="8">50S ribosomal protein L22</fullName>
    </submittedName>
</protein>
<dbReference type="InterPro" id="IPR001063">
    <property type="entry name" value="Ribosomal_uL22"/>
</dbReference>
<comment type="function">
    <text evidence="2">This protein binds specifically to 23S rRNA.</text>
</comment>
<dbReference type="PANTHER" id="PTHR13501:SF10">
    <property type="entry name" value="LARGE RIBOSOMAL SUBUNIT PROTEIN UL22M"/>
    <property type="match status" value="1"/>
</dbReference>
<keyword evidence="5 6" id="KW-0687">Ribonucleoprotein</keyword>
<dbReference type="PANTHER" id="PTHR13501">
    <property type="entry name" value="CHLOROPLAST 50S RIBOSOMAL PROTEIN L22-RELATED"/>
    <property type="match status" value="1"/>
</dbReference>
<evidence type="ECO:0000256" key="6">
    <source>
        <dbReference type="RuleBase" id="RU004005"/>
    </source>
</evidence>
<dbReference type="InterPro" id="IPR036394">
    <property type="entry name" value="Ribosomal_uL22_sf"/>
</dbReference>
<accession>A0ABD1ULK5</accession>
<proteinExistence type="inferred from homology"/>
<gene>
    <name evidence="8" type="ORF">Adt_10479</name>
</gene>
<dbReference type="EMBL" id="JBFOLK010000003">
    <property type="protein sequence ID" value="KAL2525425.1"/>
    <property type="molecule type" value="Genomic_DNA"/>
</dbReference>
<dbReference type="InterPro" id="IPR000722">
    <property type="entry name" value="RNA_pol_asu"/>
</dbReference>
<evidence type="ECO:0000313" key="9">
    <source>
        <dbReference type="Proteomes" id="UP001604336"/>
    </source>
</evidence>
<comment type="function">
    <text evidence="1">The globular domain of the protein is located near the polypeptide exit tunnel on the outside of the subunit, while an extended beta-hairpin is found that lines the wall of the exit tunnel in the center of the 70S ribosome.</text>
</comment>
<comment type="similarity">
    <text evidence="3 6">Belongs to the universal ribosomal protein uL22 family.</text>
</comment>
<dbReference type="Gene3D" id="3.90.470.10">
    <property type="entry name" value="Ribosomal protein L22/L17"/>
    <property type="match status" value="1"/>
</dbReference>
<evidence type="ECO:0000256" key="5">
    <source>
        <dbReference type="ARBA" id="ARBA00023274"/>
    </source>
</evidence>
<comment type="caution">
    <text evidence="8">The sequence shown here is derived from an EMBL/GenBank/DDBJ whole genome shotgun (WGS) entry which is preliminary data.</text>
</comment>
<dbReference type="SUPFAM" id="SSF54843">
    <property type="entry name" value="Ribosomal protein L22"/>
    <property type="match status" value="1"/>
</dbReference>
<evidence type="ECO:0000256" key="4">
    <source>
        <dbReference type="ARBA" id="ARBA00022980"/>
    </source>
</evidence>
<dbReference type="Proteomes" id="UP001604336">
    <property type="component" value="Unassembled WGS sequence"/>
</dbReference>
<dbReference type="GO" id="GO:0005840">
    <property type="term" value="C:ribosome"/>
    <property type="evidence" value="ECO:0007669"/>
    <property type="project" value="UniProtKB-KW"/>
</dbReference>
<dbReference type="GO" id="GO:1990904">
    <property type="term" value="C:ribonucleoprotein complex"/>
    <property type="evidence" value="ECO:0007669"/>
    <property type="project" value="UniProtKB-KW"/>
</dbReference>
<sequence>MDDKIYGCSYELTLTILELMPYRACYPILKLVYSAVANTSYNMDSNEANLVISNVEVNEGTSTEFQPVLVEGRDICLHPLVCKGFNAYFDGDQMDVRWMMKKENSWLSSPP</sequence>
<reference evidence="9" key="1">
    <citation type="submission" date="2024-07" db="EMBL/GenBank/DDBJ databases">
        <title>Two chromosome-level genome assemblies of Korean endemic species Abeliophyllum distichum and Forsythia ovata (Oleaceae).</title>
        <authorList>
            <person name="Jang H."/>
        </authorList>
    </citation>
    <scope>NUCLEOTIDE SEQUENCE [LARGE SCALE GENOMIC DNA]</scope>
</reference>
<keyword evidence="9" id="KW-1185">Reference proteome</keyword>